<reference evidence="2 3" key="1">
    <citation type="journal article" date="2018" name="Genome Biol. Evol.">
        <title>Multiple Roots of Fruiting Body Formation in Amoebozoa.</title>
        <authorList>
            <person name="Hillmann F."/>
            <person name="Forbes G."/>
            <person name="Novohradska S."/>
            <person name="Ferling I."/>
            <person name="Riege K."/>
            <person name="Groth M."/>
            <person name="Westermann M."/>
            <person name="Marz M."/>
            <person name="Spaller T."/>
            <person name="Winckler T."/>
            <person name="Schaap P."/>
            <person name="Glockner G."/>
        </authorList>
    </citation>
    <scope>NUCLEOTIDE SEQUENCE [LARGE SCALE GENOMIC DNA]</scope>
    <source>
        <strain evidence="2 3">Jena</strain>
    </source>
</reference>
<feature type="compositionally biased region" description="Basic and acidic residues" evidence="1">
    <location>
        <begin position="25"/>
        <end position="45"/>
    </location>
</feature>
<evidence type="ECO:0000256" key="1">
    <source>
        <dbReference type="SAM" id="MobiDB-lite"/>
    </source>
</evidence>
<dbReference type="AlphaFoldDB" id="A0A2P6MTB4"/>
<dbReference type="Proteomes" id="UP000241769">
    <property type="component" value="Unassembled WGS sequence"/>
</dbReference>
<protein>
    <submittedName>
        <fullName evidence="2">Uncharacterized protein</fullName>
    </submittedName>
</protein>
<accession>A0A2P6MTB4</accession>
<keyword evidence="3" id="KW-1185">Reference proteome</keyword>
<comment type="caution">
    <text evidence="2">The sequence shown here is derived from an EMBL/GenBank/DDBJ whole genome shotgun (WGS) entry which is preliminary data.</text>
</comment>
<feature type="region of interest" description="Disordered" evidence="1">
    <location>
        <begin position="17"/>
        <end position="45"/>
    </location>
</feature>
<feature type="compositionally biased region" description="Polar residues" evidence="1">
    <location>
        <begin position="129"/>
        <end position="141"/>
    </location>
</feature>
<evidence type="ECO:0000313" key="2">
    <source>
        <dbReference type="EMBL" id="PRP74927.1"/>
    </source>
</evidence>
<gene>
    <name evidence="2" type="ORF">PROFUN_16037</name>
</gene>
<dbReference type="InParanoid" id="A0A2P6MTB4"/>
<dbReference type="EMBL" id="MDYQ01000427">
    <property type="protein sequence ID" value="PRP74927.1"/>
    <property type="molecule type" value="Genomic_DNA"/>
</dbReference>
<evidence type="ECO:0000313" key="3">
    <source>
        <dbReference type="Proteomes" id="UP000241769"/>
    </source>
</evidence>
<proteinExistence type="predicted"/>
<organism evidence="2 3">
    <name type="scientific">Planoprotostelium fungivorum</name>
    <dbReference type="NCBI Taxonomy" id="1890364"/>
    <lineage>
        <taxon>Eukaryota</taxon>
        <taxon>Amoebozoa</taxon>
        <taxon>Evosea</taxon>
        <taxon>Variosea</taxon>
        <taxon>Cavosteliida</taxon>
        <taxon>Cavosteliaceae</taxon>
        <taxon>Planoprotostelium</taxon>
    </lineage>
</organism>
<feature type="region of interest" description="Disordered" evidence="1">
    <location>
        <begin position="112"/>
        <end position="141"/>
    </location>
</feature>
<name>A0A2P6MTB4_9EUKA</name>
<sequence>MIKFYSSSRRHRLHHCCHPHHHHVSPGEDSTRIEGRSTRDEQETRTISKPIGLRSSYSVTPLKGRRTVWDPSKSVLTEILHAPCPFYPTAQNSCREFADSAQRKLSMRPMCKEEKDSPGVTHWPLLRSNPKQNRNTKASSINTRTKCIDEKKHSTHTIERL</sequence>